<dbReference type="Pfam" id="PF00004">
    <property type="entry name" value="AAA"/>
    <property type="match status" value="1"/>
</dbReference>
<dbReference type="Pfam" id="PF17871">
    <property type="entry name" value="AAA_lid_9"/>
    <property type="match status" value="1"/>
</dbReference>
<dbReference type="FunFam" id="3.40.50.300:FF:000010">
    <property type="entry name" value="Chaperone clpB 1, putative"/>
    <property type="match status" value="1"/>
</dbReference>
<feature type="domain" description="UVR" evidence="8">
    <location>
        <begin position="419"/>
        <end position="454"/>
    </location>
</feature>
<feature type="compositionally biased region" description="Low complexity" evidence="7">
    <location>
        <begin position="146"/>
        <end position="164"/>
    </location>
</feature>
<dbReference type="InterPro" id="IPR041546">
    <property type="entry name" value="ClpA/ClpB_AAA_lid"/>
</dbReference>
<comment type="similarity">
    <text evidence="6">Belongs to the ClpA/ClpB family.</text>
</comment>
<dbReference type="InterPro" id="IPR028299">
    <property type="entry name" value="ClpA/B_CS2"/>
</dbReference>
<keyword evidence="2 6" id="KW-0547">Nucleotide-binding</keyword>
<evidence type="ECO:0000256" key="4">
    <source>
        <dbReference type="ARBA" id="ARBA00023186"/>
    </source>
</evidence>
<dbReference type="PROSITE" id="PS00870">
    <property type="entry name" value="CLPAB_1"/>
    <property type="match status" value="1"/>
</dbReference>
<evidence type="ECO:0000256" key="1">
    <source>
        <dbReference type="ARBA" id="ARBA00022737"/>
    </source>
</evidence>
<dbReference type="PROSITE" id="PS51903">
    <property type="entry name" value="CLP_R"/>
    <property type="match status" value="1"/>
</dbReference>
<organism evidence="10 11">
    <name type="scientific">Geodia barretti</name>
    <name type="common">Barrett's horny sponge</name>
    <dbReference type="NCBI Taxonomy" id="519541"/>
    <lineage>
        <taxon>Eukaryota</taxon>
        <taxon>Metazoa</taxon>
        <taxon>Porifera</taxon>
        <taxon>Demospongiae</taxon>
        <taxon>Heteroscleromorpha</taxon>
        <taxon>Tetractinellida</taxon>
        <taxon>Astrophorina</taxon>
        <taxon>Geodiidae</taxon>
        <taxon>Geodia</taxon>
    </lineage>
</organism>
<dbReference type="InterPro" id="IPR027417">
    <property type="entry name" value="P-loop_NTPase"/>
</dbReference>
<dbReference type="GO" id="GO:0005737">
    <property type="term" value="C:cytoplasm"/>
    <property type="evidence" value="ECO:0007669"/>
    <property type="project" value="TreeGrafter"/>
</dbReference>
<dbReference type="PROSITE" id="PS00871">
    <property type="entry name" value="CLPAB_2"/>
    <property type="match status" value="1"/>
</dbReference>
<dbReference type="GO" id="GO:0005524">
    <property type="term" value="F:ATP binding"/>
    <property type="evidence" value="ECO:0007669"/>
    <property type="project" value="UniProtKB-KW"/>
</dbReference>
<gene>
    <name evidence="10" type="ORF">GBAR_LOCUS15346</name>
</gene>
<comment type="caution">
    <text evidence="10">The sequence shown here is derived from an EMBL/GenBank/DDBJ whole genome shotgun (WGS) entry which is preliminary data.</text>
</comment>
<dbReference type="Pfam" id="PF07724">
    <property type="entry name" value="AAA_2"/>
    <property type="match status" value="1"/>
</dbReference>
<evidence type="ECO:0000256" key="2">
    <source>
        <dbReference type="ARBA" id="ARBA00022741"/>
    </source>
</evidence>
<dbReference type="InterPro" id="IPR050130">
    <property type="entry name" value="ClpA_ClpB"/>
</dbReference>
<dbReference type="PRINTS" id="PR00300">
    <property type="entry name" value="CLPPROTEASEA"/>
</dbReference>
<dbReference type="SUPFAM" id="SSF52540">
    <property type="entry name" value="P-loop containing nucleoside triphosphate hydrolases"/>
    <property type="match status" value="2"/>
</dbReference>
<dbReference type="PANTHER" id="PTHR11638:SF18">
    <property type="entry name" value="HEAT SHOCK PROTEIN 104"/>
    <property type="match status" value="1"/>
</dbReference>
<evidence type="ECO:0000259" key="8">
    <source>
        <dbReference type="PROSITE" id="PS50151"/>
    </source>
</evidence>
<dbReference type="PANTHER" id="PTHR11638">
    <property type="entry name" value="ATP-DEPENDENT CLP PROTEASE"/>
    <property type="match status" value="1"/>
</dbReference>
<keyword evidence="11" id="KW-1185">Reference proteome</keyword>
<evidence type="ECO:0000313" key="11">
    <source>
        <dbReference type="Proteomes" id="UP001174909"/>
    </source>
</evidence>
<dbReference type="Gene3D" id="1.10.8.60">
    <property type="match status" value="1"/>
</dbReference>
<evidence type="ECO:0000259" key="9">
    <source>
        <dbReference type="PROSITE" id="PS51903"/>
    </source>
</evidence>
<dbReference type="SUPFAM" id="SSF81923">
    <property type="entry name" value="Double Clp-N motif"/>
    <property type="match status" value="1"/>
</dbReference>
<dbReference type="SMART" id="SM00382">
    <property type="entry name" value="AAA"/>
    <property type="match status" value="2"/>
</dbReference>
<evidence type="ECO:0000256" key="3">
    <source>
        <dbReference type="ARBA" id="ARBA00022840"/>
    </source>
</evidence>
<evidence type="ECO:0000256" key="6">
    <source>
        <dbReference type="RuleBase" id="RU004432"/>
    </source>
</evidence>
<dbReference type="Gene3D" id="3.40.50.300">
    <property type="entry name" value="P-loop containing nucleotide triphosphate hydrolases"/>
    <property type="match status" value="2"/>
</dbReference>
<dbReference type="Gene3D" id="4.10.860.10">
    <property type="entry name" value="UVR domain"/>
    <property type="match status" value="1"/>
</dbReference>
<keyword evidence="1 5" id="KW-0677">Repeat</keyword>
<dbReference type="GO" id="GO:0034605">
    <property type="term" value="P:cellular response to heat"/>
    <property type="evidence" value="ECO:0007669"/>
    <property type="project" value="TreeGrafter"/>
</dbReference>
<dbReference type="InterPro" id="IPR001270">
    <property type="entry name" value="ClpA/B"/>
</dbReference>
<dbReference type="InterPro" id="IPR003959">
    <property type="entry name" value="ATPase_AAA_core"/>
</dbReference>
<keyword evidence="4 6" id="KW-0143">Chaperone</keyword>
<dbReference type="PROSITE" id="PS50151">
    <property type="entry name" value="UVR"/>
    <property type="match status" value="1"/>
</dbReference>
<feature type="domain" description="Clp R" evidence="9">
    <location>
        <begin position="5"/>
        <end position="147"/>
    </location>
</feature>
<feature type="region of interest" description="Disordered" evidence="7">
    <location>
        <begin position="145"/>
        <end position="164"/>
    </location>
</feature>
<dbReference type="CDD" id="cd00009">
    <property type="entry name" value="AAA"/>
    <property type="match status" value="1"/>
</dbReference>
<dbReference type="EMBL" id="CASHTH010002234">
    <property type="protein sequence ID" value="CAI8026781.1"/>
    <property type="molecule type" value="Genomic_DNA"/>
</dbReference>
<reference evidence="10" key="1">
    <citation type="submission" date="2023-03" db="EMBL/GenBank/DDBJ databases">
        <authorList>
            <person name="Steffen K."/>
            <person name="Cardenas P."/>
        </authorList>
    </citation>
    <scope>NUCLEOTIDE SEQUENCE</scope>
</reference>
<sequence length="640" mass="70775">MGSRFEKFSERARRVLSLAQEEAQRFNHNYIGTEHILLGLVRETEGVAARVLSGLTVDLTKVRSAVEFIIGRGERPAQGEIGLTPRAKKVVELAVDEARRMNHTYIGTEHLLIGLLREGEGVAAGVLESLGVNLEKVRAETHRILSNSSTGTSSSTRSTTRTPTLDQLGVDLTNAALGGKLDPVIGRDTEIERVTQILSRRTKNNPVLVGEPGVGKTAIVEAMAQQISSGNVPETLQGKRLVTLDMGALVAGTKYRGEFEERLKKVIEEIKVSGNCVLFIDEIHTIVGAGAAEGAVDASNILKPSLARGEIQCIGATTLDDYRKYVERDPALERRLQPVRVEEPDADMTVSILRGVKGQYEDHHNVDITEEAVQAAATLSTRYIPDRFLPDKAIDLLDEAGSRVRLRGSHAPQEVKDAMEVLERVRKEKDEAIASQQYEVAAELRDRELHLTENVGDLERDWKAGRSKERTQVTEEDIAEVVSMWTGIPVTRLAQEETERLLHMEEDLHKRIIGQDEAIVGIARAVRRARAGLKDPRHPIGVFLFLGPTGVGKTELVRAMAEFMFGHEDNMIRLDMSEFQERHTTARLIGAPPGYVGYDEGGQLTEGVRRKNYCAVLLDEIEKAHPDVFNILLQIFDAGQ</sequence>
<dbReference type="CDD" id="cd19499">
    <property type="entry name" value="RecA-like_ClpB_Hsp104-like"/>
    <property type="match status" value="1"/>
</dbReference>
<proteinExistence type="inferred from homology"/>
<dbReference type="InterPro" id="IPR003593">
    <property type="entry name" value="AAA+_ATPase"/>
</dbReference>
<dbReference type="InterPro" id="IPR001943">
    <property type="entry name" value="UVR_dom"/>
</dbReference>
<evidence type="ECO:0000256" key="7">
    <source>
        <dbReference type="SAM" id="MobiDB-lite"/>
    </source>
</evidence>
<dbReference type="Proteomes" id="UP001174909">
    <property type="component" value="Unassembled WGS sequence"/>
</dbReference>
<dbReference type="Pfam" id="PF02861">
    <property type="entry name" value="Clp_N"/>
    <property type="match status" value="1"/>
</dbReference>
<dbReference type="InterPro" id="IPR018368">
    <property type="entry name" value="ClpA/B_CS1"/>
</dbReference>
<accession>A0AA35SDV9</accession>
<evidence type="ECO:0000313" key="10">
    <source>
        <dbReference type="EMBL" id="CAI8026781.1"/>
    </source>
</evidence>
<protein>
    <submittedName>
        <fullName evidence="10">Chaperone protein ClpB</fullName>
    </submittedName>
</protein>
<keyword evidence="3 6" id="KW-0067">ATP-binding</keyword>
<dbReference type="GO" id="GO:0016887">
    <property type="term" value="F:ATP hydrolysis activity"/>
    <property type="evidence" value="ECO:0007669"/>
    <property type="project" value="InterPro"/>
</dbReference>
<evidence type="ECO:0000256" key="5">
    <source>
        <dbReference type="PROSITE-ProRule" id="PRU01251"/>
    </source>
</evidence>
<dbReference type="InterPro" id="IPR036628">
    <property type="entry name" value="Clp_N_dom_sf"/>
</dbReference>
<dbReference type="AlphaFoldDB" id="A0AA35SDV9"/>
<name>A0AA35SDV9_GEOBA</name>
<dbReference type="Gene3D" id="1.10.1780.10">
    <property type="entry name" value="Clp, N-terminal domain"/>
    <property type="match status" value="1"/>
</dbReference>
<dbReference type="InterPro" id="IPR004176">
    <property type="entry name" value="Clp_R_N"/>
</dbReference>